<evidence type="ECO:0000313" key="11">
    <source>
        <dbReference type="EMBL" id="HIU23717.1"/>
    </source>
</evidence>
<dbReference type="AlphaFoldDB" id="A0A9D1HWS0"/>
<dbReference type="EMBL" id="DVMQ01000006">
    <property type="protein sequence ID" value="HIU23717.1"/>
    <property type="molecule type" value="Genomic_DNA"/>
</dbReference>
<proteinExistence type="inferred from homology"/>
<keyword evidence="4 8" id="KW-0406">Ion transport</keyword>
<reference evidence="11" key="2">
    <citation type="journal article" date="2021" name="PeerJ">
        <title>Extensive microbial diversity within the chicken gut microbiome revealed by metagenomics and culture.</title>
        <authorList>
            <person name="Gilroy R."/>
            <person name="Ravi A."/>
            <person name="Getino M."/>
            <person name="Pursley I."/>
            <person name="Horton D.L."/>
            <person name="Alikhan N.F."/>
            <person name="Baker D."/>
            <person name="Gharbi K."/>
            <person name="Hall N."/>
            <person name="Watson M."/>
            <person name="Adriaenssens E.M."/>
            <person name="Foster-Nyarko E."/>
            <person name="Jarju S."/>
            <person name="Secka A."/>
            <person name="Antonio M."/>
            <person name="Oren A."/>
            <person name="Chaudhuri R.R."/>
            <person name="La Ragione R."/>
            <person name="Hildebrand F."/>
            <person name="Pallen M.J."/>
        </authorList>
    </citation>
    <scope>NUCLEOTIDE SEQUENCE</scope>
    <source>
        <strain evidence="11">ChiHjej12B11-29160</strain>
    </source>
</reference>
<evidence type="ECO:0000256" key="6">
    <source>
        <dbReference type="ARBA" id="ARBA00023196"/>
    </source>
</evidence>
<evidence type="ECO:0000313" key="12">
    <source>
        <dbReference type="Proteomes" id="UP000824078"/>
    </source>
</evidence>
<accession>A0A9D1HWS0</accession>
<sequence length="140" mass="15296">MAMLTCQIVRPDRLLYEGEATSIVLSAVSGEIGVFPGHSAEVCALGNGITRINVPDASSGERQLHIVTMGGYAEVANDMVIVLAAHAREISDIDLEVVRETRRQAEEKRDALPEGDHGRAYFEEKIAWCDLLEKEASTRS</sequence>
<gene>
    <name evidence="8 11" type="primary">atpC</name>
    <name evidence="11" type="ORF">IAD17_02180</name>
</gene>
<evidence type="ECO:0000256" key="4">
    <source>
        <dbReference type="ARBA" id="ARBA00023065"/>
    </source>
</evidence>
<comment type="function">
    <text evidence="8">Produces ATP from ADP in the presence of a proton gradient across the membrane.</text>
</comment>
<dbReference type="Gene3D" id="2.60.15.10">
    <property type="entry name" value="F0F1 ATP synthase delta/epsilon subunit, N-terminal"/>
    <property type="match status" value="1"/>
</dbReference>
<dbReference type="GO" id="GO:0005886">
    <property type="term" value="C:plasma membrane"/>
    <property type="evidence" value="ECO:0007669"/>
    <property type="project" value="UniProtKB-SubCell"/>
</dbReference>
<evidence type="ECO:0000256" key="1">
    <source>
        <dbReference type="ARBA" id="ARBA00004184"/>
    </source>
</evidence>
<dbReference type="PANTHER" id="PTHR13822">
    <property type="entry name" value="ATP SYNTHASE DELTA/EPSILON CHAIN"/>
    <property type="match status" value="1"/>
</dbReference>
<organism evidence="11 12">
    <name type="scientific">Candidatus Coprovicinus avistercoris</name>
    <dbReference type="NCBI Taxonomy" id="2840754"/>
    <lineage>
        <taxon>Bacteria</taxon>
        <taxon>Bacillati</taxon>
        <taxon>Actinomycetota</taxon>
        <taxon>Coriobacteriia</taxon>
        <taxon>Coriobacteriales</taxon>
        <taxon>Coriobacteriaceae</taxon>
        <taxon>Coriobacteriaceae incertae sedis</taxon>
        <taxon>Candidatus Coprovicinus</taxon>
    </lineage>
</organism>
<dbReference type="InterPro" id="IPR020546">
    <property type="entry name" value="ATP_synth_F1_dsu/esu_N"/>
</dbReference>
<evidence type="ECO:0000256" key="7">
    <source>
        <dbReference type="ARBA" id="ARBA00023310"/>
    </source>
</evidence>
<evidence type="ECO:0000256" key="2">
    <source>
        <dbReference type="ARBA" id="ARBA00005712"/>
    </source>
</evidence>
<keyword evidence="6 8" id="KW-0139">CF(1)</keyword>
<dbReference type="SUPFAM" id="SSF51344">
    <property type="entry name" value="Epsilon subunit of F1F0-ATP synthase N-terminal domain"/>
    <property type="match status" value="1"/>
</dbReference>
<keyword evidence="8" id="KW-0375">Hydrogen ion transport</keyword>
<dbReference type="PANTHER" id="PTHR13822:SF10">
    <property type="entry name" value="ATP SYNTHASE EPSILON CHAIN, CHLOROPLASTIC"/>
    <property type="match status" value="1"/>
</dbReference>
<comment type="caution">
    <text evidence="11">The sequence shown here is derived from an EMBL/GenBank/DDBJ whole genome shotgun (WGS) entry which is preliminary data.</text>
</comment>
<feature type="domain" description="ATP synthase F1 complex delta/epsilon subunit N-terminal" evidence="10">
    <location>
        <begin position="4"/>
        <end position="87"/>
    </location>
</feature>
<dbReference type="GO" id="GO:0045259">
    <property type="term" value="C:proton-transporting ATP synthase complex"/>
    <property type="evidence" value="ECO:0007669"/>
    <property type="project" value="UniProtKB-KW"/>
</dbReference>
<evidence type="ECO:0000259" key="10">
    <source>
        <dbReference type="Pfam" id="PF02823"/>
    </source>
</evidence>
<dbReference type="GO" id="GO:0012505">
    <property type="term" value="C:endomembrane system"/>
    <property type="evidence" value="ECO:0007669"/>
    <property type="project" value="UniProtKB-SubCell"/>
</dbReference>
<dbReference type="InterPro" id="IPR036771">
    <property type="entry name" value="ATPsynth_dsu/esu_N"/>
</dbReference>
<comment type="similarity">
    <text evidence="2 8 9">Belongs to the ATPase epsilon chain family.</text>
</comment>
<comment type="subunit">
    <text evidence="8 9">F-type ATPases have 2 components, CF(1) - the catalytic core - and CF(0) - the membrane proton channel. CF(1) has five subunits: alpha(3), beta(3), gamma(1), delta(1), epsilon(1). CF(0) has three main subunits: a, b and c.</text>
</comment>
<keyword evidence="8" id="KW-1003">Cell membrane</keyword>
<comment type="subcellular location">
    <subcellularLocation>
        <location evidence="8">Cell membrane</location>
        <topology evidence="8">Peripheral membrane protein</topology>
    </subcellularLocation>
    <subcellularLocation>
        <location evidence="1">Endomembrane system</location>
        <topology evidence="1">Peripheral membrane protein</topology>
    </subcellularLocation>
</comment>
<protein>
    <recommendedName>
        <fullName evidence="8">ATP synthase epsilon chain</fullName>
    </recommendedName>
    <alternativeName>
        <fullName evidence="8">ATP synthase F1 sector epsilon subunit</fullName>
    </alternativeName>
    <alternativeName>
        <fullName evidence="8">F-ATPase epsilon subunit</fullName>
    </alternativeName>
</protein>
<evidence type="ECO:0000256" key="8">
    <source>
        <dbReference type="HAMAP-Rule" id="MF_00530"/>
    </source>
</evidence>
<dbReference type="GO" id="GO:0046933">
    <property type="term" value="F:proton-transporting ATP synthase activity, rotational mechanism"/>
    <property type="evidence" value="ECO:0007669"/>
    <property type="project" value="UniProtKB-UniRule"/>
</dbReference>
<keyword evidence="7 8" id="KW-0066">ATP synthesis</keyword>
<evidence type="ECO:0000256" key="3">
    <source>
        <dbReference type="ARBA" id="ARBA00022448"/>
    </source>
</evidence>
<keyword evidence="5 8" id="KW-0472">Membrane</keyword>
<dbReference type="GO" id="GO:0005524">
    <property type="term" value="F:ATP binding"/>
    <property type="evidence" value="ECO:0007669"/>
    <property type="project" value="UniProtKB-UniRule"/>
</dbReference>
<dbReference type="CDD" id="cd12152">
    <property type="entry name" value="F1-ATPase_delta"/>
    <property type="match status" value="1"/>
</dbReference>
<name>A0A9D1HWS0_9ACTN</name>
<dbReference type="HAMAP" id="MF_00530">
    <property type="entry name" value="ATP_synth_epsil_bac"/>
    <property type="match status" value="1"/>
</dbReference>
<evidence type="ECO:0000256" key="9">
    <source>
        <dbReference type="RuleBase" id="RU003656"/>
    </source>
</evidence>
<dbReference type="InterPro" id="IPR001469">
    <property type="entry name" value="ATP_synth_F1_dsu/esu"/>
</dbReference>
<dbReference type="Proteomes" id="UP000824078">
    <property type="component" value="Unassembled WGS sequence"/>
</dbReference>
<reference evidence="11" key="1">
    <citation type="submission" date="2020-10" db="EMBL/GenBank/DDBJ databases">
        <authorList>
            <person name="Gilroy R."/>
        </authorList>
    </citation>
    <scope>NUCLEOTIDE SEQUENCE</scope>
    <source>
        <strain evidence="11">ChiHjej12B11-29160</strain>
    </source>
</reference>
<dbReference type="Pfam" id="PF02823">
    <property type="entry name" value="ATP-synt_DE_N"/>
    <property type="match status" value="1"/>
</dbReference>
<keyword evidence="3 8" id="KW-0813">Transport</keyword>
<evidence type="ECO:0000256" key="5">
    <source>
        <dbReference type="ARBA" id="ARBA00023136"/>
    </source>
</evidence>
<dbReference type="NCBIfam" id="TIGR01216">
    <property type="entry name" value="ATP_synt_epsi"/>
    <property type="match status" value="1"/>
</dbReference>